<keyword evidence="2" id="KW-0720">Serine protease</keyword>
<dbReference type="Gene3D" id="3.30.230.10">
    <property type="match status" value="1"/>
</dbReference>
<dbReference type="InterPro" id="IPR041699">
    <property type="entry name" value="AAA_32"/>
</dbReference>
<dbReference type="PANTHER" id="PTHR10046">
    <property type="entry name" value="ATP DEPENDENT LON PROTEASE FAMILY MEMBER"/>
    <property type="match status" value="1"/>
</dbReference>
<keyword evidence="2" id="KW-0378">Hydrolase</keyword>
<dbReference type="SUPFAM" id="SSF54211">
    <property type="entry name" value="Ribosomal protein S5 domain 2-like"/>
    <property type="match status" value="1"/>
</dbReference>
<dbReference type="GO" id="GO:0006508">
    <property type="term" value="P:proteolysis"/>
    <property type="evidence" value="ECO:0007669"/>
    <property type="project" value="UniProtKB-KW"/>
</dbReference>
<evidence type="ECO:0000256" key="2">
    <source>
        <dbReference type="PROSITE-ProRule" id="PRU01122"/>
    </source>
</evidence>
<dbReference type="Pfam" id="PF20437">
    <property type="entry name" value="LonC_helical"/>
    <property type="match status" value="1"/>
</dbReference>
<dbReference type="RefSeq" id="WP_092993083.1">
    <property type="nucleotide sequence ID" value="NZ_FMWD01000002.1"/>
</dbReference>
<dbReference type="PROSITE" id="PS51786">
    <property type="entry name" value="LON_PROTEOLYTIC"/>
    <property type="match status" value="1"/>
</dbReference>
<dbReference type="InterPro" id="IPR014721">
    <property type="entry name" value="Ribsml_uS5_D2-typ_fold_subgr"/>
</dbReference>
<dbReference type="Proteomes" id="UP000199648">
    <property type="component" value="Unassembled WGS sequence"/>
</dbReference>
<comment type="catalytic activity">
    <reaction evidence="2">
        <text>Hydrolysis of proteins in presence of ATP.</text>
        <dbReference type="EC" id="3.4.21.53"/>
    </reaction>
</comment>
<dbReference type="SUPFAM" id="SSF52540">
    <property type="entry name" value="P-loop containing nucleoside triphosphate hydrolases"/>
    <property type="match status" value="1"/>
</dbReference>
<dbReference type="Pfam" id="PF20436">
    <property type="entry name" value="LonB_AAA-LID"/>
    <property type="match status" value="1"/>
</dbReference>
<proteinExistence type="inferred from homology"/>
<dbReference type="GO" id="GO:0004176">
    <property type="term" value="F:ATP-dependent peptidase activity"/>
    <property type="evidence" value="ECO:0007669"/>
    <property type="project" value="UniProtKB-UniRule"/>
</dbReference>
<dbReference type="AlphaFoldDB" id="A0A1G5PVY4"/>
<dbReference type="InterPro" id="IPR027417">
    <property type="entry name" value="P-loop_NTPase"/>
</dbReference>
<evidence type="ECO:0000256" key="1">
    <source>
        <dbReference type="ARBA" id="ARBA00022670"/>
    </source>
</evidence>
<dbReference type="InterPro" id="IPR008269">
    <property type="entry name" value="Lon_proteolytic"/>
</dbReference>
<comment type="similarity">
    <text evidence="2">Belongs to the peptidase S16 family.</text>
</comment>
<dbReference type="InterPro" id="IPR027065">
    <property type="entry name" value="Lon_Prtase"/>
</dbReference>
<feature type="region of interest" description="Disordered" evidence="3">
    <location>
        <begin position="210"/>
        <end position="235"/>
    </location>
</feature>
<evidence type="ECO:0000313" key="6">
    <source>
        <dbReference type="Proteomes" id="UP000199648"/>
    </source>
</evidence>
<dbReference type="GO" id="GO:0030163">
    <property type="term" value="P:protein catabolic process"/>
    <property type="evidence" value="ECO:0007669"/>
    <property type="project" value="InterPro"/>
</dbReference>
<dbReference type="Pfam" id="PF13654">
    <property type="entry name" value="AAA_32"/>
    <property type="match status" value="1"/>
</dbReference>
<accession>A0A1G5PVY4</accession>
<evidence type="ECO:0000259" key="4">
    <source>
        <dbReference type="PROSITE" id="PS51786"/>
    </source>
</evidence>
<dbReference type="InterPro" id="IPR020568">
    <property type="entry name" value="Ribosomal_Su5_D2-typ_SF"/>
</dbReference>
<dbReference type="Pfam" id="PF05362">
    <property type="entry name" value="Lon_C"/>
    <property type="match status" value="1"/>
</dbReference>
<sequence>MANQIRPLPGSELRRECRPEELGFNSTEELPDLEGVVGQERALRAIGFGIEIKSVGYHMYALGPIGTGKTTTVRKFLEQDAAGKPAPDDWLYVNNFQNPDKPKALRMSQGCGSGFRNDMDQFVEGLKSEVPRSFEEKEYAQEQQQLQQDYQRRAKELFQQLEADVRESGFGLMQTPQGIMLAPLSDDEMMTPDQLAQLPEKRRRQIEARQEELERETRETMRQAEQLQKEGRERSRELDRRVIAMAVDSRLNELKERYRDFPEISGFLGEVRKSLLHNVEAFKHLNQLEQASGQEQMLLAQMQGGQTPSFDEYRVNLVVDNSHAVGAPVVEESHPTVPNLIGRIEHQGQFGTLVTNYRLIKGGALHRANGGYLMLDAVELLTKPAAWQFLKRALKSRKIVIEGINEAMGALTTRTLQPEPIPLETKVIVIGDPMIYSLLYQHDPEFQELFKVKADFETRMDWSPDNMHRYARFVGTVCREEGLRHFDPSGVARVVEFGGRMASHRDKLAIKFGDIVDLLRQSSYWAGVNGNALVLGSDVKQAVDEQIFRGNRVEKRLQEMIEEGAILIDTRGKRAGQINGLAVLSAGDYSFGHPSRITARTYAGSEGVVNIDRESKLGGPLHNKGSMILAGYLGGRYAHDMPLSLSATLTFEQLYSGVEGDSASSAELFALLSALTNLPLRQDLAVTGSVNQHGEIQAIGGVNEKVEGFFSVCRMTGLTGKQGVVIPQSNVRHLMLRDEVVEAVEAGDFHIYPITTVDEGIGLLCERDAGDLQEDGTYPEDTVNSLVKQAVRDMAEIGRKFASS</sequence>
<dbReference type="InterPro" id="IPR046843">
    <property type="entry name" value="LonB_AAA-LID"/>
</dbReference>
<dbReference type="Gene3D" id="3.40.50.300">
    <property type="entry name" value="P-loop containing nucleotide triphosphate hydrolases"/>
    <property type="match status" value="2"/>
</dbReference>
<feature type="active site" evidence="2">
    <location>
        <position position="662"/>
    </location>
</feature>
<dbReference type="Gene3D" id="1.10.8.60">
    <property type="match status" value="1"/>
</dbReference>
<evidence type="ECO:0000313" key="5">
    <source>
        <dbReference type="EMBL" id="SCZ53420.1"/>
    </source>
</evidence>
<keyword evidence="6" id="KW-1185">Reference proteome</keyword>
<feature type="active site" evidence="2">
    <location>
        <position position="705"/>
    </location>
</feature>
<dbReference type="OrthoDB" id="9758568at2"/>
<dbReference type="GO" id="GO:0005524">
    <property type="term" value="F:ATP binding"/>
    <property type="evidence" value="ECO:0007669"/>
    <property type="project" value="InterPro"/>
</dbReference>
<evidence type="ECO:0000256" key="3">
    <source>
        <dbReference type="SAM" id="MobiDB-lite"/>
    </source>
</evidence>
<dbReference type="EC" id="3.4.21.53" evidence="2"/>
<dbReference type="InterPro" id="IPR046844">
    <property type="entry name" value="Lon-like_helical"/>
</dbReference>
<feature type="domain" description="Lon proteolytic" evidence="4">
    <location>
        <begin position="572"/>
        <end position="767"/>
    </location>
</feature>
<dbReference type="GO" id="GO:0004252">
    <property type="term" value="F:serine-type endopeptidase activity"/>
    <property type="evidence" value="ECO:0007669"/>
    <property type="project" value="UniProtKB-UniRule"/>
</dbReference>
<organism evidence="5 6">
    <name type="scientific">Thiohalomonas denitrificans</name>
    <dbReference type="NCBI Taxonomy" id="415747"/>
    <lineage>
        <taxon>Bacteria</taxon>
        <taxon>Pseudomonadati</taxon>
        <taxon>Pseudomonadota</taxon>
        <taxon>Gammaproteobacteria</taxon>
        <taxon>Thiohalomonadales</taxon>
        <taxon>Thiohalomonadaceae</taxon>
        <taxon>Thiohalomonas</taxon>
    </lineage>
</organism>
<name>A0A1G5PVY4_9GAMM</name>
<dbReference type="EMBL" id="FMWD01000002">
    <property type="protein sequence ID" value="SCZ53420.1"/>
    <property type="molecule type" value="Genomic_DNA"/>
</dbReference>
<dbReference type="PRINTS" id="PR00830">
    <property type="entry name" value="ENDOLAPTASE"/>
</dbReference>
<keyword evidence="1 2" id="KW-0645">Protease</keyword>
<gene>
    <name evidence="5" type="ORF">SAMN03097708_00928</name>
</gene>
<protein>
    <recommendedName>
        <fullName evidence="2">endopeptidase La</fullName>
        <ecNumber evidence="2">3.4.21.53</ecNumber>
    </recommendedName>
</protein>
<reference evidence="5 6" key="1">
    <citation type="submission" date="2016-10" db="EMBL/GenBank/DDBJ databases">
        <authorList>
            <person name="de Groot N.N."/>
        </authorList>
    </citation>
    <scope>NUCLEOTIDE SEQUENCE [LARGE SCALE GENOMIC DNA]</scope>
    <source>
        <strain evidence="5 6">HLD2</strain>
    </source>
</reference>